<dbReference type="GO" id="GO:0006355">
    <property type="term" value="P:regulation of DNA-templated transcription"/>
    <property type="evidence" value="ECO:0007669"/>
    <property type="project" value="InterPro"/>
</dbReference>
<dbReference type="PROSITE" id="PS50043">
    <property type="entry name" value="HTH_LUXR_2"/>
    <property type="match status" value="1"/>
</dbReference>
<dbReference type="PROSITE" id="PS50110">
    <property type="entry name" value="RESPONSE_REGULATORY"/>
    <property type="match status" value="1"/>
</dbReference>
<dbReference type="CDD" id="cd17535">
    <property type="entry name" value="REC_NarL-like"/>
    <property type="match status" value="1"/>
</dbReference>
<dbReference type="SUPFAM" id="SSF46894">
    <property type="entry name" value="C-terminal effector domain of the bipartite response regulators"/>
    <property type="match status" value="1"/>
</dbReference>
<name>A0A7G1KJ52_9NOCA</name>
<dbReference type="RefSeq" id="WP_232111029.1">
    <property type="nucleotide sequence ID" value="NZ_AP023396.1"/>
</dbReference>
<keyword evidence="4" id="KW-0804">Transcription</keyword>
<evidence type="ECO:0000259" key="6">
    <source>
        <dbReference type="PROSITE" id="PS50043"/>
    </source>
</evidence>
<keyword evidence="2" id="KW-0805">Transcription regulation</keyword>
<evidence type="ECO:0000256" key="5">
    <source>
        <dbReference type="PROSITE-ProRule" id="PRU00169"/>
    </source>
</evidence>
<dbReference type="PANTHER" id="PTHR43214:SF24">
    <property type="entry name" value="TRANSCRIPTIONAL REGULATORY PROTEIN NARL-RELATED"/>
    <property type="match status" value="1"/>
</dbReference>
<protein>
    <submittedName>
        <fullName evidence="8">DNA-binding response regulator</fullName>
    </submittedName>
</protein>
<feature type="domain" description="Response regulatory" evidence="7">
    <location>
        <begin position="11"/>
        <end position="127"/>
    </location>
</feature>
<accession>A0A7G1KJ52</accession>
<evidence type="ECO:0000313" key="9">
    <source>
        <dbReference type="Proteomes" id="UP000516173"/>
    </source>
</evidence>
<dbReference type="Pfam" id="PF00072">
    <property type="entry name" value="Response_reg"/>
    <property type="match status" value="1"/>
</dbReference>
<evidence type="ECO:0000256" key="1">
    <source>
        <dbReference type="ARBA" id="ARBA00022553"/>
    </source>
</evidence>
<dbReference type="AlphaFoldDB" id="A0A7G1KJ52"/>
<dbReference type="PRINTS" id="PR00038">
    <property type="entry name" value="HTHLUXR"/>
</dbReference>
<feature type="modified residue" description="4-aspartylphosphate" evidence="5">
    <location>
        <position position="62"/>
    </location>
</feature>
<dbReference type="Pfam" id="PF00196">
    <property type="entry name" value="GerE"/>
    <property type="match status" value="1"/>
</dbReference>
<keyword evidence="3 8" id="KW-0238">DNA-binding</keyword>
<gene>
    <name evidence="8" type="ORF">NWFMUON74_30340</name>
</gene>
<evidence type="ECO:0000313" key="8">
    <source>
        <dbReference type="EMBL" id="BCK55262.1"/>
    </source>
</evidence>
<dbReference type="PANTHER" id="PTHR43214">
    <property type="entry name" value="TWO-COMPONENT RESPONSE REGULATOR"/>
    <property type="match status" value="1"/>
</dbReference>
<feature type="domain" description="HTH luxR-type" evidence="6">
    <location>
        <begin position="154"/>
        <end position="219"/>
    </location>
</feature>
<dbReference type="SMART" id="SM00421">
    <property type="entry name" value="HTH_LUXR"/>
    <property type="match status" value="1"/>
</dbReference>
<dbReference type="CDD" id="cd06170">
    <property type="entry name" value="LuxR_C_like"/>
    <property type="match status" value="1"/>
</dbReference>
<organism evidence="8 9">
    <name type="scientific">Nocardia wallacei</name>
    <dbReference type="NCBI Taxonomy" id="480035"/>
    <lineage>
        <taxon>Bacteria</taxon>
        <taxon>Bacillati</taxon>
        <taxon>Actinomycetota</taxon>
        <taxon>Actinomycetes</taxon>
        <taxon>Mycobacteriales</taxon>
        <taxon>Nocardiaceae</taxon>
        <taxon>Nocardia</taxon>
    </lineage>
</organism>
<dbReference type="KEGG" id="nwl:NWFMUON74_30340"/>
<dbReference type="SMART" id="SM00448">
    <property type="entry name" value="REC"/>
    <property type="match status" value="1"/>
</dbReference>
<dbReference type="Proteomes" id="UP000516173">
    <property type="component" value="Chromosome"/>
</dbReference>
<dbReference type="PROSITE" id="PS00622">
    <property type="entry name" value="HTH_LUXR_1"/>
    <property type="match status" value="1"/>
</dbReference>
<proteinExistence type="predicted"/>
<dbReference type="InterPro" id="IPR016032">
    <property type="entry name" value="Sig_transdc_resp-reg_C-effctor"/>
</dbReference>
<dbReference type="InterPro" id="IPR000792">
    <property type="entry name" value="Tscrpt_reg_LuxR_C"/>
</dbReference>
<dbReference type="GO" id="GO:0000160">
    <property type="term" value="P:phosphorelay signal transduction system"/>
    <property type="evidence" value="ECO:0007669"/>
    <property type="project" value="InterPro"/>
</dbReference>
<sequence length="224" mass="23517">MSGQRSGDPIRVLVVDDQQIMREGLVALLGLVDEVEVVGAVGDGEQAVRAVTDLTPDVVLMDLRMPVLDGVEATRRIAGRHPDTAVLVLTTYADDESIVSALRAGARGYLTKDAGRVEIAAALRAAAAGQSTFDATVSQRLVAALSRPEPPGRPATRPDGLTGREAEVIGLIGQGLNNAEIAAALFVGETTVKTHINNAFAKIGARNRADAVRYAYRHGLADSD</sequence>
<evidence type="ECO:0000259" key="7">
    <source>
        <dbReference type="PROSITE" id="PS50110"/>
    </source>
</evidence>
<dbReference type="InterPro" id="IPR011006">
    <property type="entry name" value="CheY-like_superfamily"/>
</dbReference>
<dbReference type="GO" id="GO:0003677">
    <property type="term" value="F:DNA binding"/>
    <property type="evidence" value="ECO:0007669"/>
    <property type="project" value="UniProtKB-KW"/>
</dbReference>
<evidence type="ECO:0000256" key="3">
    <source>
        <dbReference type="ARBA" id="ARBA00023125"/>
    </source>
</evidence>
<dbReference type="Gene3D" id="3.40.50.2300">
    <property type="match status" value="1"/>
</dbReference>
<dbReference type="InterPro" id="IPR039420">
    <property type="entry name" value="WalR-like"/>
</dbReference>
<keyword evidence="9" id="KW-1185">Reference proteome</keyword>
<evidence type="ECO:0000256" key="2">
    <source>
        <dbReference type="ARBA" id="ARBA00023015"/>
    </source>
</evidence>
<evidence type="ECO:0000256" key="4">
    <source>
        <dbReference type="ARBA" id="ARBA00023163"/>
    </source>
</evidence>
<reference evidence="8 9" key="1">
    <citation type="submission" date="2020-08" db="EMBL/GenBank/DDBJ databases">
        <title>Genome Sequencing of Nocardia wallacei strain FMUON74 and assembly.</title>
        <authorList>
            <person name="Toyokawa M."/>
            <person name="Uesaka K."/>
        </authorList>
    </citation>
    <scope>NUCLEOTIDE SEQUENCE [LARGE SCALE GENOMIC DNA]</scope>
    <source>
        <strain evidence="8 9">FMUON74</strain>
    </source>
</reference>
<dbReference type="SUPFAM" id="SSF52172">
    <property type="entry name" value="CheY-like"/>
    <property type="match status" value="1"/>
</dbReference>
<keyword evidence="1 5" id="KW-0597">Phosphoprotein</keyword>
<dbReference type="GeneID" id="80347582"/>
<dbReference type="InterPro" id="IPR001789">
    <property type="entry name" value="Sig_transdc_resp-reg_receiver"/>
</dbReference>
<dbReference type="InterPro" id="IPR058245">
    <property type="entry name" value="NreC/VraR/RcsB-like_REC"/>
</dbReference>
<dbReference type="EMBL" id="AP023396">
    <property type="protein sequence ID" value="BCK55262.1"/>
    <property type="molecule type" value="Genomic_DNA"/>
</dbReference>